<dbReference type="EMBL" id="JAUKUD010000002">
    <property type="protein sequence ID" value="KAK0752331.1"/>
    <property type="molecule type" value="Genomic_DNA"/>
</dbReference>
<accession>A0AA40F7S1</accession>
<feature type="region of interest" description="Disordered" evidence="1">
    <location>
        <begin position="1"/>
        <end position="52"/>
    </location>
</feature>
<gene>
    <name evidence="2" type="ORF">B0T18DRAFT_320138</name>
</gene>
<dbReference type="Proteomes" id="UP001172155">
    <property type="component" value="Unassembled WGS sequence"/>
</dbReference>
<evidence type="ECO:0000256" key="1">
    <source>
        <dbReference type="SAM" id="MobiDB-lite"/>
    </source>
</evidence>
<evidence type="ECO:0000313" key="3">
    <source>
        <dbReference type="Proteomes" id="UP001172155"/>
    </source>
</evidence>
<protein>
    <submittedName>
        <fullName evidence="2">Uncharacterized protein</fullName>
    </submittedName>
</protein>
<dbReference type="AlphaFoldDB" id="A0AA40F7S1"/>
<keyword evidence="3" id="KW-1185">Reference proteome</keyword>
<comment type="caution">
    <text evidence="2">The sequence shown here is derived from an EMBL/GenBank/DDBJ whole genome shotgun (WGS) entry which is preliminary data.</text>
</comment>
<proteinExistence type="predicted"/>
<name>A0AA40F7S1_9PEZI</name>
<dbReference type="InterPro" id="IPR019034">
    <property type="entry name" value="UPF0390"/>
</dbReference>
<dbReference type="Pfam" id="PF09495">
    <property type="entry name" value="DUF2462"/>
    <property type="match status" value="1"/>
</dbReference>
<organism evidence="2 3">
    <name type="scientific">Schizothecium vesticola</name>
    <dbReference type="NCBI Taxonomy" id="314040"/>
    <lineage>
        <taxon>Eukaryota</taxon>
        <taxon>Fungi</taxon>
        <taxon>Dikarya</taxon>
        <taxon>Ascomycota</taxon>
        <taxon>Pezizomycotina</taxon>
        <taxon>Sordariomycetes</taxon>
        <taxon>Sordariomycetidae</taxon>
        <taxon>Sordariales</taxon>
        <taxon>Schizotheciaceae</taxon>
        <taxon>Schizothecium</taxon>
    </lineage>
</organism>
<evidence type="ECO:0000313" key="2">
    <source>
        <dbReference type="EMBL" id="KAK0752331.1"/>
    </source>
</evidence>
<sequence>MAQGAGQKVPKANAAKKATGGGHKQAHAKKPSSGIMKPQKKHNKTTADKLTKKYTGGMVAKTEIMLGARAGHLELIGKGRKKMLAEGIKAEKGGTRRFG</sequence>
<reference evidence="2" key="1">
    <citation type="submission" date="2023-06" db="EMBL/GenBank/DDBJ databases">
        <title>Genome-scale phylogeny and comparative genomics of the fungal order Sordariales.</title>
        <authorList>
            <consortium name="Lawrence Berkeley National Laboratory"/>
            <person name="Hensen N."/>
            <person name="Bonometti L."/>
            <person name="Westerberg I."/>
            <person name="Brannstrom I.O."/>
            <person name="Guillou S."/>
            <person name="Cros-Aarteil S."/>
            <person name="Calhoun S."/>
            <person name="Haridas S."/>
            <person name="Kuo A."/>
            <person name="Mondo S."/>
            <person name="Pangilinan J."/>
            <person name="Riley R."/>
            <person name="LaButti K."/>
            <person name="Andreopoulos B."/>
            <person name="Lipzen A."/>
            <person name="Chen C."/>
            <person name="Yanf M."/>
            <person name="Daum C."/>
            <person name="Ng V."/>
            <person name="Clum A."/>
            <person name="Steindorff A."/>
            <person name="Ohm R."/>
            <person name="Martin F."/>
            <person name="Silar P."/>
            <person name="Natvig D."/>
            <person name="Lalanne C."/>
            <person name="Gautier V."/>
            <person name="Ament-velasquez S.L."/>
            <person name="Kruys A."/>
            <person name="Hutchinson M.I."/>
            <person name="Powell A.J."/>
            <person name="Barry K."/>
            <person name="Miller A.N."/>
            <person name="Grigoriev I.V."/>
            <person name="Debuchy R."/>
            <person name="Gladieux P."/>
            <person name="Thoren M.H."/>
            <person name="Johannesson H."/>
        </authorList>
    </citation>
    <scope>NUCLEOTIDE SEQUENCE</scope>
    <source>
        <strain evidence="2">SMH3187-1</strain>
    </source>
</reference>